<feature type="compositionally biased region" description="Basic and acidic residues" evidence="1">
    <location>
        <begin position="651"/>
        <end position="669"/>
    </location>
</feature>
<evidence type="ECO:0000259" key="3">
    <source>
        <dbReference type="Pfam" id="PF05569"/>
    </source>
</evidence>
<keyword evidence="2" id="KW-0472">Membrane</keyword>
<evidence type="ECO:0000256" key="2">
    <source>
        <dbReference type="SAM" id="Phobius"/>
    </source>
</evidence>
<dbReference type="AlphaFoldDB" id="A0A223P1I6"/>
<dbReference type="OrthoDB" id="15218at2"/>
<dbReference type="RefSeq" id="WP_094572078.1">
    <property type="nucleotide sequence ID" value="NZ_CP022743.1"/>
</dbReference>
<feature type="transmembrane region" description="Helical" evidence="2">
    <location>
        <begin position="307"/>
        <end position="328"/>
    </location>
</feature>
<protein>
    <recommendedName>
        <fullName evidence="3">Peptidase M56 domain-containing protein</fullName>
    </recommendedName>
</protein>
<dbReference type="InterPro" id="IPR008756">
    <property type="entry name" value="Peptidase_M56"/>
</dbReference>
<keyword evidence="5" id="KW-1185">Reference proteome</keyword>
<name>A0A223P1I6_9SPHI</name>
<keyword evidence="2" id="KW-0812">Transmembrane</keyword>
<proteinExistence type="predicted"/>
<dbReference type="InterPro" id="IPR052173">
    <property type="entry name" value="Beta-lactam_resp_regulator"/>
</dbReference>
<evidence type="ECO:0000313" key="4">
    <source>
        <dbReference type="EMBL" id="ASU35993.1"/>
    </source>
</evidence>
<organism evidence="4 5">
    <name type="scientific">Mucilaginibacter xinganensis</name>
    <dbReference type="NCBI Taxonomy" id="1234841"/>
    <lineage>
        <taxon>Bacteria</taxon>
        <taxon>Pseudomonadati</taxon>
        <taxon>Bacteroidota</taxon>
        <taxon>Sphingobacteriia</taxon>
        <taxon>Sphingobacteriales</taxon>
        <taxon>Sphingobacteriaceae</taxon>
        <taxon>Mucilaginibacter</taxon>
    </lineage>
</organism>
<dbReference type="Proteomes" id="UP000215002">
    <property type="component" value="Chromosome"/>
</dbReference>
<dbReference type="PANTHER" id="PTHR34978">
    <property type="entry name" value="POSSIBLE SENSOR-TRANSDUCER PROTEIN BLAR"/>
    <property type="match status" value="1"/>
</dbReference>
<dbReference type="EMBL" id="CP022743">
    <property type="protein sequence ID" value="ASU35993.1"/>
    <property type="molecule type" value="Genomic_DNA"/>
</dbReference>
<keyword evidence="2" id="KW-1133">Transmembrane helix</keyword>
<dbReference type="CDD" id="cd07341">
    <property type="entry name" value="M56_BlaR1_MecR1_like"/>
    <property type="match status" value="1"/>
</dbReference>
<evidence type="ECO:0000256" key="1">
    <source>
        <dbReference type="SAM" id="MobiDB-lite"/>
    </source>
</evidence>
<feature type="transmembrane region" description="Helical" evidence="2">
    <location>
        <begin position="12"/>
        <end position="34"/>
    </location>
</feature>
<sequence length="669" mass="78037">MQTILYNISQILGITIIHSLWQGLLVYFILRIAFAGINSLTAVKKYNLAIAAMLTILVCFVYTLFTEFRAYNWVTIKPGNALPLLPYLNLPANSYYQQNWYYAISRYLPFISAIYFTGLTINIARLATEWNKIRQIKLSVLPAGQLQQLTTIYAKKLNISKHVQVKFSGLVDVPCVFGYIKPLILLPVTICVNLSADEVEAILLHELSHIKRNDYLVNLLQQFITVLLFFNPFTQLINRIINQERENSCDDLVVEKTGEPLIYAQALIKLEETRGSNLQLALAATGQKFHLLNRIERIMKTQKHIGSIRHLIIALFLLAGTVSCIAWFNPKTTSGKTTIAAVKSSLTSDIKFIALSSSFDSTQHLLLVDTIKNKHNRKLAAKSKKTKAEKTAKTNEDEFFGENYDGDSDAPDSVKRFFNSPQWKNQMEAIRKQSDEMKKHFNSPEWKAQVQQMKKQGELMKKQFDSPEWKTQMLAMKKQGEEMRKHFDSPEWKNQMEQIKKQSELMKRQFDSPEWKNQMEQIKKQSELMKKQFDSPEWKNQMEQIKKQSELMKKQFDSPEWKNQMEQIKKQSDLMKKQFDSPEWKNQMEQVKKQGELMKKQFDSPEWKSQMEQMKKQAELMKKQFNSPEWRKNMKGKKWILKDSVGGIKTYEPKDTDEKNDQTVKEDQK</sequence>
<feature type="transmembrane region" description="Helical" evidence="2">
    <location>
        <begin position="107"/>
        <end position="127"/>
    </location>
</feature>
<dbReference type="KEGG" id="muc:MuYL_4108"/>
<accession>A0A223P1I6</accession>
<evidence type="ECO:0000313" key="5">
    <source>
        <dbReference type="Proteomes" id="UP000215002"/>
    </source>
</evidence>
<dbReference type="PANTHER" id="PTHR34978:SF3">
    <property type="entry name" value="SLR0241 PROTEIN"/>
    <property type="match status" value="1"/>
</dbReference>
<dbReference type="Pfam" id="PF05569">
    <property type="entry name" value="Peptidase_M56"/>
    <property type="match status" value="1"/>
</dbReference>
<feature type="region of interest" description="Disordered" evidence="1">
    <location>
        <begin position="643"/>
        <end position="669"/>
    </location>
</feature>
<gene>
    <name evidence="4" type="ORF">MuYL_4108</name>
</gene>
<feature type="domain" description="Peptidase M56" evidence="3">
    <location>
        <begin position="24"/>
        <end position="296"/>
    </location>
</feature>
<reference evidence="4 5" key="1">
    <citation type="submission" date="2017-08" db="EMBL/GenBank/DDBJ databases">
        <title>Complete genome sequence of Mucilaginibacter sp. strain BJC16-A31.</title>
        <authorList>
            <consortium name="Henan University of Science and Technology"/>
            <person name="You X."/>
        </authorList>
    </citation>
    <scope>NUCLEOTIDE SEQUENCE [LARGE SCALE GENOMIC DNA]</scope>
    <source>
        <strain evidence="4 5">BJC16-A31</strain>
    </source>
</reference>
<feature type="transmembrane region" description="Helical" evidence="2">
    <location>
        <begin position="46"/>
        <end position="65"/>
    </location>
</feature>